<keyword evidence="1" id="KW-0808">Transferase</keyword>
<gene>
    <name evidence="4" type="ORF">GCM10007100_10400</name>
</gene>
<dbReference type="PANTHER" id="PTHR10584:SF166">
    <property type="entry name" value="RIBOKINASE"/>
    <property type="match status" value="1"/>
</dbReference>
<dbReference type="SUPFAM" id="SSF53613">
    <property type="entry name" value="Ribokinase-like"/>
    <property type="match status" value="1"/>
</dbReference>
<proteinExistence type="predicted"/>
<keyword evidence="5" id="KW-1185">Reference proteome</keyword>
<dbReference type="RefSeq" id="WP_189567986.1">
    <property type="nucleotide sequence ID" value="NZ_BMXI01000003.1"/>
</dbReference>
<organism evidence="4 5">
    <name type="scientific">Roseibacillus persicicus</name>
    <dbReference type="NCBI Taxonomy" id="454148"/>
    <lineage>
        <taxon>Bacteria</taxon>
        <taxon>Pseudomonadati</taxon>
        <taxon>Verrucomicrobiota</taxon>
        <taxon>Verrucomicrobiia</taxon>
        <taxon>Verrucomicrobiales</taxon>
        <taxon>Verrucomicrobiaceae</taxon>
        <taxon>Roseibacillus</taxon>
    </lineage>
</organism>
<dbReference type="GO" id="GO:0016301">
    <property type="term" value="F:kinase activity"/>
    <property type="evidence" value="ECO:0007669"/>
    <property type="project" value="UniProtKB-KW"/>
</dbReference>
<reference evidence="4" key="2">
    <citation type="submission" date="2020-09" db="EMBL/GenBank/DDBJ databases">
        <authorList>
            <person name="Sun Q."/>
            <person name="Kim S."/>
        </authorList>
    </citation>
    <scope>NUCLEOTIDE SEQUENCE</scope>
    <source>
        <strain evidence="4">KCTC 12988</strain>
    </source>
</reference>
<name>A0A918WHG6_9BACT</name>
<sequence length="311" mass="33965">MSETLPVVIGGTVAIDNVKTPDAEHNDLLGGSASYASLAASFFAKPVHLVGIVGKDFPEKHLEMLSSNGVQQDSLEHSEGDSFTWTGEYFNSMNDRKTHTVALNVLENWSVKVPGDAAKCPIVVAANMSPQNQMEMIEACTDSEKFVLIDTMDLWIEIANDALHEVLKKVDLLVINESEAREFAGTSNLIKAGKILRGKGPKYVIIKLGEFGAVLFGPEEDHHGLFRCNAFPLEDVADPTGAGDTFLGGLAGYLASLGKTDFTFEELRDGVVRGTVLASYTCEDFSTRRLEKLDEGELNARLNLFREMSCW</sequence>
<dbReference type="AlphaFoldDB" id="A0A918WHG6"/>
<dbReference type="Gene3D" id="3.40.1190.20">
    <property type="match status" value="1"/>
</dbReference>
<dbReference type="PROSITE" id="PS00584">
    <property type="entry name" value="PFKB_KINASES_2"/>
    <property type="match status" value="1"/>
</dbReference>
<protein>
    <submittedName>
        <fullName evidence="4">Sugar kinase</fullName>
    </submittedName>
</protein>
<dbReference type="PANTHER" id="PTHR10584">
    <property type="entry name" value="SUGAR KINASE"/>
    <property type="match status" value="1"/>
</dbReference>
<dbReference type="Pfam" id="PF00294">
    <property type="entry name" value="PfkB"/>
    <property type="match status" value="1"/>
</dbReference>
<dbReference type="InterPro" id="IPR029056">
    <property type="entry name" value="Ribokinase-like"/>
</dbReference>
<feature type="domain" description="Carbohydrate kinase PfkB" evidence="3">
    <location>
        <begin position="30"/>
        <end position="288"/>
    </location>
</feature>
<dbReference type="InterPro" id="IPR011611">
    <property type="entry name" value="PfkB_dom"/>
</dbReference>
<dbReference type="Proteomes" id="UP000644507">
    <property type="component" value="Unassembled WGS sequence"/>
</dbReference>
<dbReference type="GO" id="GO:0005829">
    <property type="term" value="C:cytosol"/>
    <property type="evidence" value="ECO:0007669"/>
    <property type="project" value="TreeGrafter"/>
</dbReference>
<evidence type="ECO:0000256" key="1">
    <source>
        <dbReference type="ARBA" id="ARBA00022679"/>
    </source>
</evidence>
<evidence type="ECO:0000313" key="4">
    <source>
        <dbReference type="EMBL" id="GHC46676.1"/>
    </source>
</evidence>
<evidence type="ECO:0000256" key="2">
    <source>
        <dbReference type="ARBA" id="ARBA00022777"/>
    </source>
</evidence>
<dbReference type="InterPro" id="IPR002173">
    <property type="entry name" value="Carboh/pur_kinase_PfkB_CS"/>
</dbReference>
<reference evidence="4" key="1">
    <citation type="journal article" date="2014" name="Int. J. Syst. Evol. Microbiol.">
        <title>Complete genome sequence of Corynebacterium casei LMG S-19264T (=DSM 44701T), isolated from a smear-ripened cheese.</title>
        <authorList>
            <consortium name="US DOE Joint Genome Institute (JGI-PGF)"/>
            <person name="Walter F."/>
            <person name="Albersmeier A."/>
            <person name="Kalinowski J."/>
            <person name="Ruckert C."/>
        </authorList>
    </citation>
    <scope>NUCLEOTIDE SEQUENCE</scope>
    <source>
        <strain evidence="4">KCTC 12988</strain>
    </source>
</reference>
<accession>A0A918WHG6</accession>
<keyword evidence="2 4" id="KW-0418">Kinase</keyword>
<evidence type="ECO:0000259" key="3">
    <source>
        <dbReference type="Pfam" id="PF00294"/>
    </source>
</evidence>
<dbReference type="EMBL" id="BMXI01000003">
    <property type="protein sequence ID" value="GHC46676.1"/>
    <property type="molecule type" value="Genomic_DNA"/>
</dbReference>
<evidence type="ECO:0000313" key="5">
    <source>
        <dbReference type="Proteomes" id="UP000644507"/>
    </source>
</evidence>
<comment type="caution">
    <text evidence="4">The sequence shown here is derived from an EMBL/GenBank/DDBJ whole genome shotgun (WGS) entry which is preliminary data.</text>
</comment>